<keyword evidence="1" id="KW-0677">Repeat</keyword>
<comment type="caution">
    <text evidence="6">The sequence shown here is derived from an EMBL/GenBank/DDBJ whole genome shotgun (WGS) entry which is preliminary data.</text>
</comment>
<evidence type="ECO:0000256" key="2">
    <source>
        <dbReference type="ARBA" id="ARBA00022803"/>
    </source>
</evidence>
<dbReference type="SMART" id="SM00421">
    <property type="entry name" value="HTH_LUXR"/>
    <property type="match status" value="1"/>
</dbReference>
<dbReference type="GO" id="GO:0006355">
    <property type="term" value="P:regulation of DNA-templated transcription"/>
    <property type="evidence" value="ECO:0007669"/>
    <property type="project" value="InterPro"/>
</dbReference>
<dbReference type="RefSeq" id="WP_133162029.1">
    <property type="nucleotide sequence ID" value="NZ_BFAG01000008.1"/>
</dbReference>
<dbReference type="InterPro" id="IPR000792">
    <property type="entry name" value="Tscrpt_reg_LuxR_C"/>
</dbReference>
<keyword evidence="3" id="KW-0238">DNA-binding</keyword>
<evidence type="ECO:0000256" key="3">
    <source>
        <dbReference type="ARBA" id="ARBA00023125"/>
    </source>
</evidence>
<evidence type="ECO:0000313" key="7">
    <source>
        <dbReference type="Proteomes" id="UP000236569"/>
    </source>
</evidence>
<evidence type="ECO:0000256" key="4">
    <source>
        <dbReference type="PROSITE-ProRule" id="PRU00339"/>
    </source>
</evidence>
<dbReference type="InterPro" id="IPR011990">
    <property type="entry name" value="TPR-like_helical_dom_sf"/>
</dbReference>
<sequence>RRAAGDTRGFAAAQHRLAGALELQGQWEEASRARRAAADAYAACGLFADAAGERLAVGAALRAASQCSAALDVLAEALSDARRAGRADLEARILGQEGNARARLGQVARGLAVAREGLALALAGDHTAATVEVLHRIADSLEQGGDYAAARAAYEEAIRLCPADQAAAAAACRACLAVPLYQNGAWDRAAAECRAVLGSPASSGGARAVAGAMLGTVLAHRGQPSRARPLLLEALALGRQTGLTPVVLRALWGLALAEDAAGHPGAAAGRVRDLLEVWEGAEDHYHVLFALRWASSLFAGLGAGEDLRRAADALSRAADLNGGPVAFSALAHALGELAWFEDQPEAAANQFAVAAGLLRDTDTPFEEASTRLRAGQALAALGQRESALGELRAAHRVARGLHAVTLARNAARTLESLGEAVGERGTQPPRGAAAWLTRRQLEVLLLVARGRTDKAIARELRLSPRTVEMHVGNILASLDSRSRAEAVGRAAELGLLPRETGPTSSDERKLSR</sequence>
<dbReference type="PRINTS" id="PR00038">
    <property type="entry name" value="HTHLUXR"/>
</dbReference>
<proteinExistence type="predicted"/>
<evidence type="ECO:0000256" key="1">
    <source>
        <dbReference type="ARBA" id="ARBA00022737"/>
    </source>
</evidence>
<protein>
    <submittedName>
        <fullName evidence="6">Helix-turn-helix transcriptional regulator</fullName>
    </submittedName>
</protein>
<dbReference type="SUPFAM" id="SSF46894">
    <property type="entry name" value="C-terminal effector domain of the bipartite response regulators"/>
    <property type="match status" value="1"/>
</dbReference>
<dbReference type="PROSITE" id="PS50043">
    <property type="entry name" value="HTH_LUXR_2"/>
    <property type="match status" value="1"/>
</dbReference>
<feature type="domain" description="HTH luxR-type" evidence="5">
    <location>
        <begin position="429"/>
        <end position="494"/>
    </location>
</feature>
<dbReference type="PROSITE" id="PS50005">
    <property type="entry name" value="TPR"/>
    <property type="match status" value="1"/>
</dbReference>
<accession>A0A2I9CWL6</accession>
<dbReference type="PANTHER" id="PTHR43214:SF43">
    <property type="entry name" value="TWO-COMPONENT RESPONSE REGULATOR"/>
    <property type="match status" value="1"/>
</dbReference>
<dbReference type="Proteomes" id="UP000236569">
    <property type="component" value="Unassembled WGS sequence"/>
</dbReference>
<dbReference type="OrthoDB" id="341967at2"/>
<dbReference type="Pfam" id="PF00196">
    <property type="entry name" value="GerE"/>
    <property type="match status" value="1"/>
</dbReference>
<dbReference type="Gene3D" id="1.10.10.10">
    <property type="entry name" value="Winged helix-like DNA-binding domain superfamily/Winged helix DNA-binding domain"/>
    <property type="match status" value="1"/>
</dbReference>
<name>A0A2I9CWL6_9DEIO</name>
<feature type="repeat" description="TPR" evidence="4">
    <location>
        <begin position="131"/>
        <end position="164"/>
    </location>
</feature>
<dbReference type="PANTHER" id="PTHR43214">
    <property type="entry name" value="TWO-COMPONENT RESPONSE REGULATOR"/>
    <property type="match status" value="1"/>
</dbReference>
<dbReference type="SUPFAM" id="SSF48452">
    <property type="entry name" value="TPR-like"/>
    <property type="match status" value="2"/>
</dbReference>
<organism evidence="6 7">
    <name type="scientific">Deinococcus aerius</name>
    <dbReference type="NCBI Taxonomy" id="200253"/>
    <lineage>
        <taxon>Bacteria</taxon>
        <taxon>Thermotogati</taxon>
        <taxon>Deinococcota</taxon>
        <taxon>Deinococci</taxon>
        <taxon>Deinococcales</taxon>
        <taxon>Deinococcaceae</taxon>
        <taxon>Deinococcus</taxon>
    </lineage>
</organism>
<dbReference type="InterPro" id="IPR039420">
    <property type="entry name" value="WalR-like"/>
</dbReference>
<dbReference type="EMBL" id="BFAG01000008">
    <property type="protein sequence ID" value="GBF06414.1"/>
    <property type="molecule type" value="Genomic_DNA"/>
</dbReference>
<feature type="non-terminal residue" evidence="6">
    <location>
        <position position="1"/>
    </location>
</feature>
<evidence type="ECO:0000259" key="5">
    <source>
        <dbReference type="PROSITE" id="PS50043"/>
    </source>
</evidence>
<keyword evidence="2 4" id="KW-0802">TPR repeat</keyword>
<dbReference type="InterPro" id="IPR019734">
    <property type="entry name" value="TPR_rpt"/>
</dbReference>
<dbReference type="InterPro" id="IPR036388">
    <property type="entry name" value="WH-like_DNA-bd_sf"/>
</dbReference>
<gene>
    <name evidence="6" type="ORF">DAERI_080205</name>
</gene>
<dbReference type="GO" id="GO:0003677">
    <property type="term" value="F:DNA binding"/>
    <property type="evidence" value="ECO:0007669"/>
    <property type="project" value="UniProtKB-KW"/>
</dbReference>
<keyword evidence="7" id="KW-1185">Reference proteome</keyword>
<evidence type="ECO:0000313" key="6">
    <source>
        <dbReference type="EMBL" id="GBF06414.1"/>
    </source>
</evidence>
<dbReference type="Pfam" id="PF07719">
    <property type="entry name" value="TPR_2"/>
    <property type="match status" value="1"/>
</dbReference>
<dbReference type="Gene3D" id="1.25.40.10">
    <property type="entry name" value="Tetratricopeptide repeat domain"/>
    <property type="match status" value="2"/>
</dbReference>
<reference evidence="7" key="1">
    <citation type="submission" date="2018-01" db="EMBL/GenBank/DDBJ databases">
        <title>Draft Genome Sequence of the Radioresistant Bacterium Deinococcus aerius TR0125, Isolated from the Higher Atmosphere above Japan.</title>
        <authorList>
            <person name="Satoh K."/>
            <person name="Arai H."/>
            <person name="Sanzen T."/>
            <person name="Kawaguchi Y."/>
            <person name="Hayashi H."/>
            <person name="Yokobori S."/>
            <person name="Yamagishi A."/>
            <person name="Oono Y."/>
            <person name="Narumi I."/>
        </authorList>
    </citation>
    <scope>NUCLEOTIDE SEQUENCE [LARGE SCALE GENOMIC DNA]</scope>
    <source>
        <strain evidence="7">TR0125</strain>
    </source>
</reference>
<dbReference type="AlphaFoldDB" id="A0A2I9CWL6"/>
<dbReference type="InterPro" id="IPR016032">
    <property type="entry name" value="Sig_transdc_resp-reg_C-effctor"/>
</dbReference>
<dbReference type="InterPro" id="IPR013105">
    <property type="entry name" value="TPR_2"/>
</dbReference>
<dbReference type="SMART" id="SM00028">
    <property type="entry name" value="TPR"/>
    <property type="match status" value="3"/>
</dbReference>
<dbReference type="CDD" id="cd06170">
    <property type="entry name" value="LuxR_C_like"/>
    <property type="match status" value="1"/>
</dbReference>